<name>A0A1M5H833_9BACT</name>
<evidence type="ECO:0000313" key="3">
    <source>
        <dbReference type="EMBL" id="SHG12189.1"/>
    </source>
</evidence>
<sequence length="237" mass="24661">MKQAQMKKSILFLLLAVSGMAQAQSLKDLLYSGKLKSMPGVVIRKGDDLSKFIDTSAKAPAPAVAVAPTAPGVPATTTTSATAGTTTRPAAAANNTGTAATGTTAGETAQTTETTATENTTTETAAAPAPAPAPEKPKDNNALMKDYMASVLATVKGEGLTNKKIKKGTYYGTLSYTIETDGGVTVTDILLTPENDVLKKQIKERIDAEAPKLTPVVNSAGVARKLQRKYNFNITKE</sequence>
<dbReference type="Proteomes" id="UP000184368">
    <property type="component" value="Unassembled WGS sequence"/>
</dbReference>
<evidence type="ECO:0000256" key="2">
    <source>
        <dbReference type="SAM" id="SignalP"/>
    </source>
</evidence>
<feature type="chain" id="PRO_5012544834" evidence="2">
    <location>
        <begin position="24"/>
        <end position="237"/>
    </location>
</feature>
<protein>
    <submittedName>
        <fullName evidence="3">Uncharacterized protein</fullName>
    </submittedName>
</protein>
<dbReference type="EMBL" id="FQUO01000018">
    <property type="protein sequence ID" value="SHG12189.1"/>
    <property type="molecule type" value="Genomic_DNA"/>
</dbReference>
<keyword evidence="4" id="KW-1185">Reference proteome</keyword>
<feature type="region of interest" description="Disordered" evidence="1">
    <location>
        <begin position="60"/>
        <end position="140"/>
    </location>
</feature>
<keyword evidence="2" id="KW-0732">Signal</keyword>
<dbReference type="OrthoDB" id="675541at2"/>
<feature type="compositionally biased region" description="Low complexity" evidence="1">
    <location>
        <begin position="60"/>
        <end position="128"/>
    </location>
</feature>
<evidence type="ECO:0000313" key="4">
    <source>
        <dbReference type="Proteomes" id="UP000184368"/>
    </source>
</evidence>
<evidence type="ECO:0000256" key="1">
    <source>
        <dbReference type="SAM" id="MobiDB-lite"/>
    </source>
</evidence>
<reference evidence="3 4" key="1">
    <citation type="submission" date="2016-11" db="EMBL/GenBank/DDBJ databases">
        <authorList>
            <person name="Jaros S."/>
            <person name="Januszkiewicz K."/>
            <person name="Wedrychowicz H."/>
        </authorList>
    </citation>
    <scope>NUCLEOTIDE SEQUENCE [LARGE SCALE GENOMIC DNA]</scope>
    <source>
        <strain evidence="3 4">DSM 26897</strain>
    </source>
</reference>
<dbReference type="AlphaFoldDB" id="A0A1M5H833"/>
<proteinExistence type="predicted"/>
<gene>
    <name evidence="3" type="ORF">SAMN05444008_11873</name>
</gene>
<organism evidence="3 4">
    <name type="scientific">Cnuella takakiae</name>
    <dbReference type="NCBI Taxonomy" id="1302690"/>
    <lineage>
        <taxon>Bacteria</taxon>
        <taxon>Pseudomonadati</taxon>
        <taxon>Bacteroidota</taxon>
        <taxon>Chitinophagia</taxon>
        <taxon>Chitinophagales</taxon>
        <taxon>Chitinophagaceae</taxon>
        <taxon>Cnuella</taxon>
    </lineage>
</organism>
<feature type="signal peptide" evidence="2">
    <location>
        <begin position="1"/>
        <end position="23"/>
    </location>
</feature>
<accession>A0A1M5H833</accession>
<dbReference type="RefSeq" id="WP_073046976.1">
    <property type="nucleotide sequence ID" value="NZ_FQUO01000018.1"/>
</dbReference>